<evidence type="ECO:0000256" key="1">
    <source>
        <dbReference type="SAM" id="SignalP"/>
    </source>
</evidence>
<gene>
    <name evidence="2" type="ORF">COU29_02240</name>
</gene>
<evidence type="ECO:0008006" key="4">
    <source>
        <dbReference type="Google" id="ProtNLM"/>
    </source>
</evidence>
<name>A0A2M6W770_9BACT</name>
<sequence>MKKTAIAVILVINLFFPLNSFGAMSSTNYSIYADAIDSGGNLSTGGIYSLEDTIGESPVGFTTSTWYEIRAGYQAMERGYITMTIDNSTLNLGSLSQIAVNSASANVTVSTDSASGYILSIQSVSGTGLTAVSDGEVTVGSEEYGVSTSGSESVVSGDVGVEGGTFLAESISAIDNSVTQLTFKASINAASVVGSYNQTVTLSASANW</sequence>
<dbReference type="AlphaFoldDB" id="A0A2M6W770"/>
<evidence type="ECO:0000313" key="3">
    <source>
        <dbReference type="Proteomes" id="UP000231426"/>
    </source>
</evidence>
<accession>A0A2M6W770</accession>
<proteinExistence type="predicted"/>
<feature type="signal peptide" evidence="1">
    <location>
        <begin position="1"/>
        <end position="22"/>
    </location>
</feature>
<feature type="chain" id="PRO_5016384181" description="WxL domain-containing protein" evidence="1">
    <location>
        <begin position="23"/>
        <end position="208"/>
    </location>
</feature>
<dbReference type="Proteomes" id="UP000231426">
    <property type="component" value="Unassembled WGS sequence"/>
</dbReference>
<keyword evidence="1" id="KW-0732">Signal</keyword>
<dbReference type="EMBL" id="PFBV01000003">
    <property type="protein sequence ID" value="PIT88575.1"/>
    <property type="molecule type" value="Genomic_DNA"/>
</dbReference>
<protein>
    <recommendedName>
        <fullName evidence="4">WxL domain-containing protein</fullName>
    </recommendedName>
</protein>
<evidence type="ECO:0000313" key="2">
    <source>
        <dbReference type="EMBL" id="PIT88575.1"/>
    </source>
</evidence>
<reference evidence="3" key="1">
    <citation type="submission" date="2017-09" db="EMBL/GenBank/DDBJ databases">
        <title>Depth-based differentiation of microbial function through sediment-hosted aquifers and enrichment of novel symbionts in the deep terrestrial subsurface.</title>
        <authorList>
            <person name="Probst A.J."/>
            <person name="Ladd B."/>
            <person name="Jarett J.K."/>
            <person name="Geller-Mcgrath D.E."/>
            <person name="Sieber C.M.K."/>
            <person name="Emerson J.B."/>
            <person name="Anantharaman K."/>
            <person name="Thomas B.C."/>
            <person name="Malmstrom R."/>
            <person name="Stieglmeier M."/>
            <person name="Klingl A."/>
            <person name="Woyke T."/>
            <person name="Ryan C.M."/>
            <person name="Banfield J.F."/>
        </authorList>
    </citation>
    <scope>NUCLEOTIDE SEQUENCE [LARGE SCALE GENOMIC DNA]</scope>
</reference>
<organism evidence="2 3">
    <name type="scientific">Candidatus Magasanikbacteria bacterium CG10_big_fil_rev_8_21_14_0_10_36_32</name>
    <dbReference type="NCBI Taxonomy" id="1974646"/>
    <lineage>
        <taxon>Bacteria</taxon>
        <taxon>Candidatus Magasanikiibacteriota</taxon>
    </lineage>
</organism>
<comment type="caution">
    <text evidence="2">The sequence shown here is derived from an EMBL/GenBank/DDBJ whole genome shotgun (WGS) entry which is preliminary data.</text>
</comment>